<dbReference type="InterPro" id="IPR019800">
    <property type="entry name" value="Glyco_hydro_3_AS"/>
</dbReference>
<dbReference type="EC" id="3.2.1.52" evidence="3"/>
<comment type="similarity">
    <text evidence="2">Belongs to the glycosyl hydrolase 3 family.</text>
</comment>
<accession>A4BH95</accession>
<dbReference type="PROSITE" id="PS00775">
    <property type="entry name" value="GLYCOSYL_HYDROL_F3"/>
    <property type="match status" value="1"/>
</dbReference>
<reference evidence="7 8" key="1">
    <citation type="submission" date="2006-02" db="EMBL/GenBank/DDBJ databases">
        <authorList>
            <person name="Pinhassi J."/>
            <person name="Pedros-Alio C."/>
            <person name="Ferriera S."/>
            <person name="Johnson J."/>
            <person name="Kravitz S."/>
            <person name="Halpern A."/>
            <person name="Remington K."/>
            <person name="Beeson K."/>
            <person name="Tran B."/>
            <person name="Rogers Y.-H."/>
            <person name="Friedman R."/>
            <person name="Venter J.C."/>
        </authorList>
    </citation>
    <scope>NUCLEOTIDE SEQUENCE [LARGE SCALE GENOMIC DNA]</scope>
    <source>
        <strain evidence="7 8">MED297</strain>
    </source>
</reference>
<dbReference type="SUPFAM" id="SSF51445">
    <property type="entry name" value="(Trans)glycosidases"/>
    <property type="match status" value="1"/>
</dbReference>
<dbReference type="InterPro" id="IPR036962">
    <property type="entry name" value="Glyco_hydro_3_N_sf"/>
</dbReference>
<evidence type="ECO:0000256" key="4">
    <source>
        <dbReference type="ARBA" id="ARBA00022801"/>
    </source>
</evidence>
<dbReference type="GO" id="GO:0009254">
    <property type="term" value="P:peptidoglycan turnover"/>
    <property type="evidence" value="ECO:0007669"/>
    <property type="project" value="TreeGrafter"/>
</dbReference>
<dbReference type="InterPro" id="IPR001764">
    <property type="entry name" value="Glyco_hydro_3_N"/>
</dbReference>
<evidence type="ECO:0000313" key="8">
    <source>
        <dbReference type="Proteomes" id="UP000005953"/>
    </source>
</evidence>
<keyword evidence="8" id="KW-1185">Reference proteome</keyword>
<organism evidence="7 8">
    <name type="scientific">Reinekea blandensis MED297</name>
    <dbReference type="NCBI Taxonomy" id="314283"/>
    <lineage>
        <taxon>Bacteria</taxon>
        <taxon>Pseudomonadati</taxon>
        <taxon>Pseudomonadota</taxon>
        <taxon>Gammaproteobacteria</taxon>
        <taxon>Oceanospirillales</taxon>
        <taxon>Saccharospirillaceae</taxon>
        <taxon>Reinekea</taxon>
    </lineage>
</organism>
<dbReference type="GO" id="GO:0004563">
    <property type="term" value="F:beta-N-acetylhexosaminidase activity"/>
    <property type="evidence" value="ECO:0007669"/>
    <property type="project" value="UniProtKB-EC"/>
</dbReference>
<proteinExistence type="inferred from homology"/>
<dbReference type="Gene3D" id="3.20.20.300">
    <property type="entry name" value="Glycoside hydrolase, family 3, N-terminal domain"/>
    <property type="match status" value="1"/>
</dbReference>
<evidence type="ECO:0000256" key="3">
    <source>
        <dbReference type="ARBA" id="ARBA00012663"/>
    </source>
</evidence>
<sequence length="559" mass="62137">MTGQTLEEFKKAPFHLGHAELKWVSDQFNSMDLEARVSQLFNMMVMDNSPETLAGITALQPGGVTKFFGPELSRECQMLNDIRDGLTVPPLISADVEGGSMSLPFGTPVPNQLGMAALNDPQRAEQAMSIMAREARQLGLNWSFTPVIDVDDHFRSAIVGTRSYGSDTDVIAALGQANIRAFQSNGLAATAKHWPGDGQDDRDQHLVTSVNDLPMDQWQNKYGQLFRTMIEAGVKTIMSAHIALPEYMKTVTDDPEEWYRPASLNRHLNIDLLRGELGFNGLIVSDASTMAGASSWADRATVLADMIENGCDMILFNRNPAEDFALLMNTVRQGRVSERRLNESVMRILALKASVGLTELANERSDATALTQTLKQPDDVAFAQQTIDATPTLIKDRHQLLPLTVEQHRRVLVFSSGIRHSFIPHAMPLEVPELLQQAGFDVTLFQAGMRIDANDYDCVLYLLADESSLLKSHIYIDWMSLCGGFEGAMERHWNVLPAVMISFGYPYHLYDAPRVPTYINAYCALPDVQRAVVKGLTGQLTFNQYSPVDAFCGREQLRY</sequence>
<dbReference type="Proteomes" id="UP000005953">
    <property type="component" value="Unassembled WGS sequence"/>
</dbReference>
<name>A4BH95_9GAMM</name>
<evidence type="ECO:0000256" key="5">
    <source>
        <dbReference type="ARBA" id="ARBA00023295"/>
    </source>
</evidence>
<dbReference type="STRING" id="314283.MED297_17662"/>
<comment type="catalytic activity">
    <reaction evidence="1">
        <text>Hydrolysis of terminal non-reducing N-acetyl-D-hexosamine residues in N-acetyl-beta-D-hexosaminides.</text>
        <dbReference type="EC" id="3.2.1.52"/>
    </reaction>
</comment>
<dbReference type="PANTHER" id="PTHR30480:SF13">
    <property type="entry name" value="BETA-HEXOSAMINIDASE"/>
    <property type="match status" value="1"/>
</dbReference>
<evidence type="ECO:0000259" key="6">
    <source>
        <dbReference type="Pfam" id="PF00933"/>
    </source>
</evidence>
<gene>
    <name evidence="7" type="ORF">MED297_17662</name>
</gene>
<dbReference type="GO" id="GO:0005975">
    <property type="term" value="P:carbohydrate metabolic process"/>
    <property type="evidence" value="ECO:0007669"/>
    <property type="project" value="InterPro"/>
</dbReference>
<feature type="domain" description="Glycoside hydrolase family 3 N-terminal" evidence="6">
    <location>
        <begin position="81"/>
        <end position="350"/>
    </location>
</feature>
<dbReference type="AlphaFoldDB" id="A4BH95"/>
<dbReference type="InterPro" id="IPR050226">
    <property type="entry name" value="NagZ_Beta-hexosaminidase"/>
</dbReference>
<dbReference type="Pfam" id="PF00933">
    <property type="entry name" value="Glyco_hydro_3"/>
    <property type="match status" value="1"/>
</dbReference>
<dbReference type="PANTHER" id="PTHR30480">
    <property type="entry name" value="BETA-HEXOSAMINIDASE-RELATED"/>
    <property type="match status" value="1"/>
</dbReference>
<dbReference type="InterPro" id="IPR017853">
    <property type="entry name" value="GH"/>
</dbReference>
<keyword evidence="5" id="KW-0326">Glycosidase</keyword>
<protein>
    <recommendedName>
        <fullName evidence="3">beta-N-acetylhexosaminidase</fullName>
        <ecNumber evidence="3">3.2.1.52</ecNumber>
    </recommendedName>
</protein>
<dbReference type="EMBL" id="AAOE01000020">
    <property type="protein sequence ID" value="EAR08443.1"/>
    <property type="molecule type" value="Genomic_DNA"/>
</dbReference>
<dbReference type="RefSeq" id="WP_008043951.1">
    <property type="nucleotide sequence ID" value="NZ_CH724150.1"/>
</dbReference>
<dbReference type="HOGENOM" id="CLU_008392_5_3_6"/>
<evidence type="ECO:0000256" key="1">
    <source>
        <dbReference type="ARBA" id="ARBA00001231"/>
    </source>
</evidence>
<comment type="caution">
    <text evidence="7">The sequence shown here is derived from an EMBL/GenBank/DDBJ whole genome shotgun (WGS) entry which is preliminary data.</text>
</comment>
<evidence type="ECO:0000313" key="7">
    <source>
        <dbReference type="EMBL" id="EAR08443.1"/>
    </source>
</evidence>
<keyword evidence="4" id="KW-0378">Hydrolase</keyword>
<evidence type="ECO:0000256" key="2">
    <source>
        <dbReference type="ARBA" id="ARBA00005336"/>
    </source>
</evidence>